<evidence type="ECO:0000256" key="5">
    <source>
        <dbReference type="ARBA" id="ARBA00022806"/>
    </source>
</evidence>
<dbReference type="eggNOG" id="COG3857">
    <property type="taxonomic scope" value="Bacteria"/>
</dbReference>
<keyword evidence="4 12" id="KW-0378">Hydrolase</keyword>
<dbReference type="Gene3D" id="3.90.320.10">
    <property type="match status" value="1"/>
</dbReference>
<name>A0A239SSU1_9STRE</name>
<dbReference type="RefSeq" id="WP_018373954.1">
    <property type="nucleotide sequence ID" value="NZ_LT906439.1"/>
</dbReference>
<dbReference type="OrthoDB" id="9758506at2"/>
<dbReference type="SUPFAM" id="SSF52540">
    <property type="entry name" value="P-loop containing nucleoside triphosphate hydrolases"/>
    <property type="match status" value="1"/>
</dbReference>
<protein>
    <submittedName>
        <fullName evidence="12">ATP-dependent exonuclease, subunit B</fullName>
        <ecNumber evidence="12">3.1.-.-</ecNumber>
    </submittedName>
</protein>
<dbReference type="Gene3D" id="3.40.50.300">
    <property type="entry name" value="P-loop containing nucleotide triphosphate hydrolases"/>
    <property type="match status" value="4"/>
</dbReference>
<dbReference type="GO" id="GO:0016817">
    <property type="term" value="F:hydrolase activity, acting on acid anhydrides"/>
    <property type="evidence" value="ECO:0007669"/>
    <property type="project" value="InterPro"/>
</dbReference>
<evidence type="ECO:0000256" key="4">
    <source>
        <dbReference type="ARBA" id="ARBA00022801"/>
    </source>
</evidence>
<dbReference type="Pfam" id="PF12705">
    <property type="entry name" value="PDDEXK_1"/>
    <property type="match status" value="1"/>
</dbReference>
<evidence type="ECO:0000313" key="12">
    <source>
        <dbReference type="EMBL" id="SNU88416.1"/>
    </source>
</evidence>
<keyword evidence="5" id="KW-0347">Helicase</keyword>
<dbReference type="SUPFAM" id="SSF52980">
    <property type="entry name" value="Restriction endonuclease-like"/>
    <property type="match status" value="1"/>
</dbReference>
<keyword evidence="8" id="KW-0238">DNA-binding</keyword>
<proteinExistence type="predicted"/>
<evidence type="ECO:0000259" key="10">
    <source>
        <dbReference type="Pfam" id="PF12705"/>
    </source>
</evidence>
<feature type="domain" description="PD-(D/E)XK endonuclease-like" evidence="10">
    <location>
        <begin position="751"/>
        <end position="1034"/>
    </location>
</feature>
<keyword evidence="9" id="KW-0234">DNA repair</keyword>
<evidence type="ECO:0000256" key="3">
    <source>
        <dbReference type="ARBA" id="ARBA00022763"/>
    </source>
</evidence>
<dbReference type="Proteomes" id="UP000215185">
    <property type="component" value="Chromosome 1"/>
</dbReference>
<dbReference type="KEGG" id="smen:SAMEA4412692_1049"/>
<keyword evidence="13" id="KW-1185">Reference proteome</keyword>
<feature type="domain" description="ATP-dependent helicase/deoxyribonuclease subunit B N-terminal" evidence="11">
    <location>
        <begin position="24"/>
        <end position="241"/>
    </location>
</feature>
<evidence type="ECO:0000256" key="8">
    <source>
        <dbReference type="ARBA" id="ARBA00023125"/>
    </source>
</evidence>
<reference evidence="12 13" key="1">
    <citation type="submission" date="2017-06" db="EMBL/GenBank/DDBJ databases">
        <authorList>
            <consortium name="Pathogen Informatics"/>
        </authorList>
    </citation>
    <scope>NUCLEOTIDE SEQUENCE [LARGE SCALE GENOMIC DNA]</scope>
    <source>
        <strain evidence="12 13">NCTC13788</strain>
    </source>
</reference>
<keyword evidence="1" id="KW-0540">Nuclease</keyword>
<dbReference type="GO" id="GO:0006281">
    <property type="term" value="P:DNA repair"/>
    <property type="evidence" value="ECO:0007669"/>
    <property type="project" value="UniProtKB-KW"/>
</dbReference>
<accession>A0A239SSU1</accession>
<keyword evidence="3" id="KW-0227">DNA damage</keyword>
<dbReference type="NCBIfam" id="TIGR02774">
    <property type="entry name" value="rexB_recomb"/>
    <property type="match status" value="1"/>
</dbReference>
<organism evidence="12 13">
    <name type="scientific">Streptococcus merionis</name>
    <dbReference type="NCBI Taxonomy" id="400065"/>
    <lineage>
        <taxon>Bacteria</taxon>
        <taxon>Bacillati</taxon>
        <taxon>Bacillota</taxon>
        <taxon>Bacilli</taxon>
        <taxon>Lactobacillales</taxon>
        <taxon>Streptococcaceae</taxon>
        <taxon>Streptococcus</taxon>
    </lineage>
</organism>
<dbReference type="InterPro" id="IPR049035">
    <property type="entry name" value="ADDB_N"/>
</dbReference>
<dbReference type="GO" id="GO:0004386">
    <property type="term" value="F:helicase activity"/>
    <property type="evidence" value="ECO:0007669"/>
    <property type="project" value="UniProtKB-KW"/>
</dbReference>
<dbReference type="EMBL" id="LT906439">
    <property type="protein sequence ID" value="SNU88416.1"/>
    <property type="molecule type" value="Genomic_DNA"/>
</dbReference>
<dbReference type="InterPro" id="IPR014141">
    <property type="entry name" value="DNA_helicase_suRexB"/>
</dbReference>
<dbReference type="GO" id="GO:0005524">
    <property type="term" value="F:ATP binding"/>
    <property type="evidence" value="ECO:0007669"/>
    <property type="project" value="UniProtKB-KW"/>
</dbReference>
<evidence type="ECO:0000313" key="13">
    <source>
        <dbReference type="Proteomes" id="UP000215185"/>
    </source>
</evidence>
<dbReference type="GO" id="GO:0006310">
    <property type="term" value="P:DNA recombination"/>
    <property type="evidence" value="ECO:0007669"/>
    <property type="project" value="TreeGrafter"/>
</dbReference>
<sequence length="1084" mass="122176">MKLIYTDISQDLTEMLVGEAVELAASGRRVFYIAPNSLSFEKERQVLELLPQQASFEILVTRFGQMVRYVTLNEIEEQTPIDDTGLSMLFYRALSSLPEDALRVYGRLKQNMDFIQQLVALYQELQSSQVSIAELTGLDSADKQADLQVIFHQFYELLAQENYQSQSKTQQLTQEIIAGHLAADLASMALVIDGFTRFSVEEEHLVKALEARGVPIVIGTYASQEAYQVSYVSGNLYQAGVDFLRELAQTYAVKPEFRLQGPERKTDALVRISKKFAAYYDFSVNETVLTEADKERVSIWEVISQKEEVVHVAKAIRRHLHEGYRYKDILVLLGDVDSYRLQIGKIFDQYEIPYYLGKAEPMSQHPLVNLVDSLLRIKRYHYQADDLINLLKTGLYGEWRQEDLDYFEVYVRYAKIKGLSRLSKPFKADQNGKFDLKKLNQLRAKIVQPLAEFLQVPDQSGQAFLDSFSQFLAAVQIPQNLARLAMAGSQEDREQAEQVWQSFTGILEQFATIFGQERLSVEDSLSLIRAGMLSANFRTVPATVDVVNVKSYDLITPRANKLVFAIGLAQGNFPKLSKNTSLISDEERLAINEAAGETVFEVPSREQGKRNHFTALSLLNAATDHLVLSTPQLFKENEEQMSPYLSQLLFMGLPKQDKGRASLEASSADVGNYKGLLSQVIELNRADLSDMEEKLSETDQTFWAVAVRYLRKKLAGSGISWPDQGATPTLATRPLAKETLDKLYPADQPLRLSASSLTDFYNSEYKYFLRHILHLEEVQSIVPDARVHGNFLHKVFEEVLENDSSADFDQKVSQALARTSQLEAFRDVYGESSETAYSYQVLTAIAQATATALRDDSLVATVGEESSFEKTLLLPQGKPLNIIGKIDRIDQLKTSQALGIIDYKSSAQSFKIGDFYNGLSPQLMTYILAMKDNPHLSFEEKIFGAMYLHMTDPVVQLSKVKDLDEILKASKTELQFKGLFEAEASQSLSSQYGKTAATTFNVNELGILLDHTEQLYQQAAQKILQGHFAINPYSRDGRSVAGDQYNSITHFEADLHLGQARFLAKLGRKKEDWLNQMSRKGGQA</sequence>
<evidence type="ECO:0000259" key="11">
    <source>
        <dbReference type="Pfam" id="PF21445"/>
    </source>
</evidence>
<keyword evidence="2" id="KW-0547">Nucleotide-binding</keyword>
<evidence type="ECO:0000256" key="1">
    <source>
        <dbReference type="ARBA" id="ARBA00022722"/>
    </source>
</evidence>
<evidence type="ECO:0000256" key="2">
    <source>
        <dbReference type="ARBA" id="ARBA00022741"/>
    </source>
</evidence>
<dbReference type="InterPro" id="IPR027417">
    <property type="entry name" value="P-loop_NTPase"/>
</dbReference>
<dbReference type="PANTHER" id="PTHR30591">
    <property type="entry name" value="RECBCD ENZYME SUBUNIT RECC"/>
    <property type="match status" value="1"/>
</dbReference>
<dbReference type="AlphaFoldDB" id="A0A239SSU1"/>
<dbReference type="PANTHER" id="PTHR30591:SF1">
    <property type="entry name" value="RECBCD ENZYME SUBUNIT RECC"/>
    <property type="match status" value="1"/>
</dbReference>
<dbReference type="InterPro" id="IPR011604">
    <property type="entry name" value="PDDEXK-like_dom_sf"/>
</dbReference>
<keyword evidence="6 12" id="KW-0269">Exonuclease</keyword>
<gene>
    <name evidence="12" type="primary">rexB</name>
    <name evidence="12" type="ORF">SAMEA4412692_01049</name>
</gene>
<dbReference type="GO" id="GO:0003677">
    <property type="term" value="F:DNA binding"/>
    <property type="evidence" value="ECO:0007669"/>
    <property type="project" value="UniProtKB-KW"/>
</dbReference>
<dbReference type="Pfam" id="PF21445">
    <property type="entry name" value="ADDB_N"/>
    <property type="match status" value="1"/>
</dbReference>
<dbReference type="InterPro" id="IPR038726">
    <property type="entry name" value="PDDEXK_AddAB-type"/>
</dbReference>
<dbReference type="GO" id="GO:0004527">
    <property type="term" value="F:exonuclease activity"/>
    <property type="evidence" value="ECO:0007669"/>
    <property type="project" value="UniProtKB-KW"/>
</dbReference>
<evidence type="ECO:0000256" key="9">
    <source>
        <dbReference type="ARBA" id="ARBA00023204"/>
    </source>
</evidence>
<dbReference type="EC" id="3.1.-.-" evidence="12"/>
<evidence type="ECO:0000256" key="7">
    <source>
        <dbReference type="ARBA" id="ARBA00022840"/>
    </source>
</evidence>
<dbReference type="InterPro" id="IPR011335">
    <property type="entry name" value="Restrct_endonuc-II-like"/>
</dbReference>
<evidence type="ECO:0000256" key="6">
    <source>
        <dbReference type="ARBA" id="ARBA00022839"/>
    </source>
</evidence>
<keyword evidence="7" id="KW-0067">ATP-binding</keyword>
<dbReference type="STRING" id="1123308.GCA_000380085_01411"/>